<dbReference type="Gene3D" id="1.20.58.60">
    <property type="match status" value="1"/>
</dbReference>
<comment type="caution">
    <text evidence="1">The sequence shown here is derived from an EMBL/GenBank/DDBJ whole genome shotgun (WGS) entry which is preliminary data.</text>
</comment>
<dbReference type="EMBL" id="JAIWYP010000007">
    <property type="protein sequence ID" value="KAH3802054.1"/>
    <property type="molecule type" value="Genomic_DNA"/>
</dbReference>
<reference evidence="1" key="1">
    <citation type="journal article" date="2019" name="bioRxiv">
        <title>The Genome of the Zebra Mussel, Dreissena polymorpha: A Resource for Invasive Species Research.</title>
        <authorList>
            <person name="McCartney M.A."/>
            <person name="Auch B."/>
            <person name="Kono T."/>
            <person name="Mallez S."/>
            <person name="Zhang Y."/>
            <person name="Obille A."/>
            <person name="Becker A."/>
            <person name="Abrahante J.E."/>
            <person name="Garbe J."/>
            <person name="Badalamenti J.P."/>
            <person name="Herman A."/>
            <person name="Mangelson H."/>
            <person name="Liachko I."/>
            <person name="Sullivan S."/>
            <person name="Sone E.D."/>
            <person name="Koren S."/>
            <person name="Silverstein K.A.T."/>
            <person name="Beckman K.B."/>
            <person name="Gohl D.M."/>
        </authorList>
    </citation>
    <scope>NUCLEOTIDE SEQUENCE</scope>
    <source>
        <strain evidence="1">Duluth1</strain>
        <tissue evidence="1">Whole animal</tissue>
    </source>
</reference>
<accession>A0A9D4JA68</accession>
<dbReference type="Proteomes" id="UP000828390">
    <property type="component" value="Unassembled WGS sequence"/>
</dbReference>
<protein>
    <submittedName>
        <fullName evidence="1">Uncharacterized protein</fullName>
    </submittedName>
</protein>
<dbReference type="SUPFAM" id="SSF46966">
    <property type="entry name" value="Spectrin repeat"/>
    <property type="match status" value="1"/>
</dbReference>
<sequence>MPNIKTNREHKTEIDAHSGTFQAFETFGQQLLQNHHYASEDVRVRPEELAQAKEELEQ</sequence>
<dbReference type="AlphaFoldDB" id="A0A9D4JA68"/>
<dbReference type="Pfam" id="PF00435">
    <property type="entry name" value="Spectrin"/>
    <property type="match status" value="1"/>
</dbReference>
<dbReference type="InterPro" id="IPR002017">
    <property type="entry name" value="Spectrin_repeat"/>
</dbReference>
<evidence type="ECO:0000313" key="2">
    <source>
        <dbReference type="Proteomes" id="UP000828390"/>
    </source>
</evidence>
<proteinExistence type="predicted"/>
<name>A0A9D4JA68_DREPO</name>
<keyword evidence="2" id="KW-1185">Reference proteome</keyword>
<evidence type="ECO:0000313" key="1">
    <source>
        <dbReference type="EMBL" id="KAH3802054.1"/>
    </source>
</evidence>
<organism evidence="1 2">
    <name type="scientific">Dreissena polymorpha</name>
    <name type="common">Zebra mussel</name>
    <name type="synonym">Mytilus polymorpha</name>
    <dbReference type="NCBI Taxonomy" id="45954"/>
    <lineage>
        <taxon>Eukaryota</taxon>
        <taxon>Metazoa</taxon>
        <taxon>Spiralia</taxon>
        <taxon>Lophotrochozoa</taxon>
        <taxon>Mollusca</taxon>
        <taxon>Bivalvia</taxon>
        <taxon>Autobranchia</taxon>
        <taxon>Heteroconchia</taxon>
        <taxon>Euheterodonta</taxon>
        <taxon>Imparidentia</taxon>
        <taxon>Neoheterodontei</taxon>
        <taxon>Myida</taxon>
        <taxon>Dreissenoidea</taxon>
        <taxon>Dreissenidae</taxon>
        <taxon>Dreissena</taxon>
    </lineage>
</organism>
<gene>
    <name evidence="1" type="ORF">DPMN_155722</name>
</gene>
<reference evidence="1" key="2">
    <citation type="submission" date="2020-11" db="EMBL/GenBank/DDBJ databases">
        <authorList>
            <person name="McCartney M.A."/>
            <person name="Auch B."/>
            <person name="Kono T."/>
            <person name="Mallez S."/>
            <person name="Becker A."/>
            <person name="Gohl D.M."/>
            <person name="Silverstein K.A.T."/>
            <person name="Koren S."/>
            <person name="Bechman K.B."/>
            <person name="Herman A."/>
            <person name="Abrahante J.E."/>
            <person name="Garbe J."/>
        </authorList>
    </citation>
    <scope>NUCLEOTIDE SEQUENCE</scope>
    <source>
        <strain evidence="1">Duluth1</strain>
        <tissue evidence="1">Whole animal</tissue>
    </source>
</reference>